<feature type="region of interest" description="Disordered" evidence="6">
    <location>
        <begin position="715"/>
        <end position="737"/>
    </location>
</feature>
<dbReference type="CDD" id="cd00303">
    <property type="entry name" value="retropepsin_like"/>
    <property type="match status" value="1"/>
</dbReference>
<dbReference type="PANTHER" id="PTHR37984">
    <property type="entry name" value="PROTEIN CBG26694"/>
    <property type="match status" value="1"/>
</dbReference>
<dbReference type="SUPFAM" id="SSF53098">
    <property type="entry name" value="Ribonuclease H-like"/>
    <property type="match status" value="1"/>
</dbReference>
<dbReference type="EMBL" id="BKCJ010002323">
    <property type="protein sequence ID" value="GEU47780.1"/>
    <property type="molecule type" value="Genomic_DNA"/>
</dbReference>
<accession>A0A6L2KG84</accession>
<reference evidence="9" key="1">
    <citation type="journal article" date="2019" name="Sci. Rep.">
        <title>Draft genome of Tanacetum cinerariifolium, the natural source of mosquito coil.</title>
        <authorList>
            <person name="Yamashiro T."/>
            <person name="Shiraishi A."/>
            <person name="Satake H."/>
            <person name="Nakayama K."/>
        </authorList>
    </citation>
    <scope>NUCLEOTIDE SEQUENCE</scope>
</reference>
<dbReference type="InterPro" id="IPR043128">
    <property type="entry name" value="Rev_trsase/Diguanyl_cyclase"/>
</dbReference>
<gene>
    <name evidence="9" type="ORF">Tci_019758</name>
</gene>
<feature type="domain" description="Reverse transcriptase/retrotransposon-derived protein RNase H-like" evidence="8">
    <location>
        <begin position="1242"/>
        <end position="1335"/>
    </location>
</feature>
<proteinExistence type="predicted"/>
<evidence type="ECO:0000259" key="7">
    <source>
        <dbReference type="Pfam" id="PF07727"/>
    </source>
</evidence>
<comment type="caution">
    <text evidence="9">The sequence shown here is derived from an EMBL/GenBank/DDBJ whole genome shotgun (WGS) entry which is preliminary data.</text>
</comment>
<dbReference type="Gene3D" id="2.40.70.10">
    <property type="entry name" value="Acid Proteases"/>
    <property type="match status" value="1"/>
</dbReference>
<dbReference type="InterPro" id="IPR050951">
    <property type="entry name" value="Retrovirus_Pol_polyprotein"/>
</dbReference>
<dbReference type="PANTHER" id="PTHR37984:SF5">
    <property type="entry name" value="PROTEIN NYNRIN-LIKE"/>
    <property type="match status" value="1"/>
</dbReference>
<dbReference type="Pfam" id="PF17919">
    <property type="entry name" value="RT_RNaseH_2"/>
    <property type="match status" value="1"/>
</dbReference>
<dbReference type="InterPro" id="IPR012337">
    <property type="entry name" value="RNaseH-like_sf"/>
</dbReference>
<keyword evidence="4" id="KW-0378">Hydrolase</keyword>
<keyword evidence="1" id="KW-0808">Transferase</keyword>
<feature type="region of interest" description="Disordered" evidence="6">
    <location>
        <begin position="767"/>
        <end position="788"/>
    </location>
</feature>
<dbReference type="Gene3D" id="3.30.420.10">
    <property type="entry name" value="Ribonuclease H-like superfamily/Ribonuclease H"/>
    <property type="match status" value="1"/>
</dbReference>
<protein>
    <submittedName>
        <fullName evidence="9">Reverse transcriptase domain-containing protein</fullName>
    </submittedName>
</protein>
<evidence type="ECO:0000256" key="3">
    <source>
        <dbReference type="ARBA" id="ARBA00022722"/>
    </source>
</evidence>
<dbReference type="SUPFAM" id="SSF56672">
    <property type="entry name" value="DNA/RNA polymerases"/>
    <property type="match status" value="2"/>
</dbReference>
<feature type="compositionally biased region" description="Polar residues" evidence="6">
    <location>
        <begin position="722"/>
        <end position="737"/>
    </location>
</feature>
<keyword evidence="2" id="KW-0548">Nucleotidyltransferase</keyword>
<dbReference type="GO" id="GO:0003964">
    <property type="term" value="F:RNA-directed DNA polymerase activity"/>
    <property type="evidence" value="ECO:0007669"/>
    <property type="project" value="UniProtKB-KW"/>
</dbReference>
<evidence type="ECO:0000256" key="4">
    <source>
        <dbReference type="ARBA" id="ARBA00022759"/>
    </source>
</evidence>
<organism evidence="9">
    <name type="scientific">Tanacetum cinerariifolium</name>
    <name type="common">Dalmatian daisy</name>
    <name type="synonym">Chrysanthemum cinerariifolium</name>
    <dbReference type="NCBI Taxonomy" id="118510"/>
    <lineage>
        <taxon>Eukaryota</taxon>
        <taxon>Viridiplantae</taxon>
        <taxon>Streptophyta</taxon>
        <taxon>Embryophyta</taxon>
        <taxon>Tracheophyta</taxon>
        <taxon>Spermatophyta</taxon>
        <taxon>Magnoliopsida</taxon>
        <taxon>eudicotyledons</taxon>
        <taxon>Gunneridae</taxon>
        <taxon>Pentapetalae</taxon>
        <taxon>asterids</taxon>
        <taxon>campanulids</taxon>
        <taxon>Asterales</taxon>
        <taxon>Asteraceae</taxon>
        <taxon>Asteroideae</taxon>
        <taxon>Anthemideae</taxon>
        <taxon>Anthemidinae</taxon>
        <taxon>Tanacetum</taxon>
    </lineage>
</organism>
<dbReference type="GO" id="GO:0004519">
    <property type="term" value="F:endonuclease activity"/>
    <property type="evidence" value="ECO:0007669"/>
    <property type="project" value="UniProtKB-KW"/>
</dbReference>
<sequence length="1536" mass="174685">MEPKNVKKAMIDPAWIESMQEELLQFKRLDVWVLVLAPDNITPLTLKWLFKNKHDEEKLVIRNKSSLVVRGYRQEEGIYFEESFAPVARMEAIRIFLAYVAHKSFTVFQMDVKTVFLHGTLKEDVYVCQPEGFINANQPSHVFKFKKALYGLKQAPRAWYDELSTFLLQNHFFKGTTDPTLFIRRFVDDNLVAKPTDKHLKEVKRIFRYRWGTINIDTFKSTYGRAQFLGKKLVSWSSKKQDCTALSTVEAEYVSLSACCTQVLWMRTHLKDFGFHFNKIQIYCDSKSAIDISCNPFQHSRTKHIAVRYHFIKEHVEKGTIELYFIKTDYQLADLFTKALPKDRFNYLVRRLGMRNLSPQELDRLVKSHKSRRDLPRNTPLDRVDVLVMNGNPSRVNIKQLYDRKIVTIGFTLTMLSALRRFGHENKQAPTKGYEDAIAIPAIIADNFELKHGLLTLVQNKQFFGHDKEDPHAHVLYFNKITSTLKFPNVSNTDACDRFKDLLRACPHHGFSKLHQLDTFYIALNSKDHDSLNSTAGVSTNTSTSGISPDVPKLKDMVKALLLDKKGQNQPPASAKAVEESCVICGGAHSYRPVYQPPVFQPSAYQAPAYQAPAPQTHGVSKDDFSAYVKVNDAVMRNMQTQGQNMQNQLTNLTDLMTKFVNSNSASTSSSGTLPSNIIANPRSDLKAITTRSGVSYDGPQIPPSTSFLPKVVEEEPEATKDTVNPTNNENTEDVQPQVVQSKSLVLTFEPVTSLISEPVIAPFSASKPNPKSSIPYPSRRNNERNREKANNQIEKFYQIFKDMSFKISFVDALILMPKFASTLKVLIGNKEKLSKMDRTPLNEHCSAVLLKKLPNKLGDPGKFLIPCDFPGIAECLALVDLGASINLMPFFVWKRLSLPDLTPTCMTLELSNHLISRPVRIAEDVYVKVGSFHFLADFVVIDFDADPQVPLILGRSFLKTKRALIDVFEGELTLRVGKEAITFNLDQTSRYQANYSDMTAKRIDVIDMACEEYSQEVLEVDAFLAIEDDPTSPEFYQPYLDPEGDILFLKAFLNDDPSLPPPNQGNYLPEVRKELKIYKAKSDKSSVDEPPPLELKDLPLHLEYAFLEGGDKLQVIITKYLSVEENAALITVLKFHKRAIAWKLSKIKGIDPEFCTHKILMEEDFEPAEGIVLSHKISKQGIEVDKAKVDVITKLPHPTTVKGIRIFLGHVGFYRRFIKDFSKIARPMTRLLKKDTSFIFSQECVDAFQTLKRKLTEAPILIASDWDMPFELMCDASDYAISAVLGKHQDKHFSPIHYASKTMTEAESNYTLTKKEMLAVVYAFEKFRSYLIMNKSIEFTFKVIDTKGAKNMAADHLSRLENRHQNVLDPKEINESFPPETLNLVSTRSNQSTPWFADFANYHAGNFVIKGMSSQQKSVYRARKPLKSSRLAIMDTQEDFVKNCDVCQRQAKISQRDEMPQNSIQTSGQVEVPNHGLKRILERAVGENRASWSDKLDDALWAFRTAYKTPIGCTPYKLVYGKACHLPVELEHKAY</sequence>
<dbReference type="Gene3D" id="3.30.70.270">
    <property type="match status" value="1"/>
</dbReference>
<dbReference type="InterPro" id="IPR043502">
    <property type="entry name" value="DNA/RNA_pol_sf"/>
</dbReference>
<dbReference type="InterPro" id="IPR041577">
    <property type="entry name" value="RT_RNaseH_2"/>
</dbReference>
<dbReference type="FunFam" id="3.30.70.270:FF:000020">
    <property type="entry name" value="Transposon Tf2-6 polyprotein-like Protein"/>
    <property type="match status" value="1"/>
</dbReference>
<dbReference type="Pfam" id="PF07727">
    <property type="entry name" value="RVT_2"/>
    <property type="match status" value="1"/>
</dbReference>
<dbReference type="GO" id="GO:0003676">
    <property type="term" value="F:nucleic acid binding"/>
    <property type="evidence" value="ECO:0007669"/>
    <property type="project" value="InterPro"/>
</dbReference>
<evidence type="ECO:0000256" key="2">
    <source>
        <dbReference type="ARBA" id="ARBA00022695"/>
    </source>
</evidence>
<dbReference type="FunFam" id="3.10.20.370:FF:000001">
    <property type="entry name" value="Retrovirus-related Pol polyprotein from transposon 17.6-like protein"/>
    <property type="match status" value="1"/>
</dbReference>
<dbReference type="InterPro" id="IPR013103">
    <property type="entry name" value="RVT_2"/>
</dbReference>
<keyword evidence="3" id="KW-0540">Nuclease</keyword>
<keyword evidence="5" id="KW-0511">Multifunctional enzyme</keyword>
<keyword evidence="9" id="KW-0695">RNA-directed DNA polymerase</keyword>
<dbReference type="InterPro" id="IPR021109">
    <property type="entry name" value="Peptidase_aspartic_dom_sf"/>
</dbReference>
<evidence type="ECO:0000256" key="5">
    <source>
        <dbReference type="ARBA" id="ARBA00023268"/>
    </source>
</evidence>
<evidence type="ECO:0000256" key="6">
    <source>
        <dbReference type="SAM" id="MobiDB-lite"/>
    </source>
</evidence>
<keyword evidence="4" id="KW-0255">Endonuclease</keyword>
<feature type="domain" description="Reverse transcriptase Ty1/copia-type" evidence="7">
    <location>
        <begin position="30"/>
        <end position="192"/>
    </location>
</feature>
<evidence type="ECO:0000256" key="1">
    <source>
        <dbReference type="ARBA" id="ARBA00022679"/>
    </source>
</evidence>
<evidence type="ECO:0000259" key="8">
    <source>
        <dbReference type="Pfam" id="PF17919"/>
    </source>
</evidence>
<dbReference type="InterPro" id="IPR036397">
    <property type="entry name" value="RNaseH_sf"/>
</dbReference>
<evidence type="ECO:0000313" key="9">
    <source>
        <dbReference type="EMBL" id="GEU47780.1"/>
    </source>
</evidence>
<dbReference type="CDD" id="cd09272">
    <property type="entry name" value="RNase_HI_RT_Ty1"/>
    <property type="match status" value="1"/>
</dbReference>
<name>A0A6L2KG84_TANCI</name>
<dbReference type="SUPFAM" id="SSF50630">
    <property type="entry name" value="Acid proteases"/>
    <property type="match status" value="1"/>
</dbReference>
<dbReference type="CDD" id="cd09274">
    <property type="entry name" value="RNase_HI_RT_Ty3"/>
    <property type="match status" value="1"/>
</dbReference>